<proteinExistence type="predicted"/>
<dbReference type="STRING" id="497964.CfE428DRAFT_2105"/>
<keyword evidence="4" id="KW-1185">Reference proteome</keyword>
<accession>B4CZL7</accession>
<protein>
    <submittedName>
        <fullName evidence="3">Putative sigma E regulatory protein, MucB/RseB</fullName>
    </submittedName>
</protein>
<organism evidence="3 4">
    <name type="scientific">Chthoniobacter flavus Ellin428</name>
    <dbReference type="NCBI Taxonomy" id="497964"/>
    <lineage>
        <taxon>Bacteria</taxon>
        <taxon>Pseudomonadati</taxon>
        <taxon>Verrucomicrobiota</taxon>
        <taxon>Spartobacteria</taxon>
        <taxon>Chthoniobacterales</taxon>
        <taxon>Chthoniobacteraceae</taxon>
        <taxon>Chthoniobacter</taxon>
    </lineage>
</organism>
<dbReference type="InParanoid" id="B4CZL7"/>
<reference evidence="3 4" key="1">
    <citation type="journal article" date="2011" name="J. Bacteriol.">
        <title>Genome sequence of Chthoniobacter flavus Ellin428, an aerobic heterotrophic soil bacterium.</title>
        <authorList>
            <person name="Kant R."/>
            <person name="van Passel M.W."/>
            <person name="Palva A."/>
            <person name="Lucas S."/>
            <person name="Lapidus A."/>
            <person name="Glavina Del Rio T."/>
            <person name="Dalin E."/>
            <person name="Tice H."/>
            <person name="Bruce D."/>
            <person name="Goodwin L."/>
            <person name="Pitluck S."/>
            <person name="Larimer F.W."/>
            <person name="Land M.L."/>
            <person name="Hauser L."/>
            <person name="Sangwan P."/>
            <person name="de Vos W.M."/>
            <person name="Janssen P.H."/>
            <person name="Smidt H."/>
        </authorList>
    </citation>
    <scope>NUCLEOTIDE SEQUENCE [LARGE SCALE GENOMIC DNA]</scope>
    <source>
        <strain evidence="3 4">Ellin428</strain>
    </source>
</reference>
<evidence type="ECO:0000259" key="2">
    <source>
        <dbReference type="Pfam" id="PF17131"/>
    </source>
</evidence>
<feature type="domain" description="Uncharacterized protein TP-0789" evidence="2">
    <location>
        <begin position="101"/>
        <end position="212"/>
    </location>
</feature>
<dbReference type="AlphaFoldDB" id="B4CZL7"/>
<dbReference type="EMBL" id="ABVL01000005">
    <property type="protein sequence ID" value="EDY20181.1"/>
    <property type="molecule type" value="Genomic_DNA"/>
</dbReference>
<dbReference type="Pfam" id="PF17131">
    <property type="entry name" value="LolA_like"/>
    <property type="match status" value="1"/>
</dbReference>
<dbReference type="eggNOG" id="COG3026">
    <property type="taxonomic scope" value="Bacteria"/>
</dbReference>
<dbReference type="Gene3D" id="2.50.20.10">
    <property type="entry name" value="Lipoprotein localisation LolA/LolB/LppX"/>
    <property type="match status" value="1"/>
</dbReference>
<keyword evidence="1" id="KW-0732">Signal</keyword>
<dbReference type="CDD" id="cd16329">
    <property type="entry name" value="LolA_like"/>
    <property type="match status" value="1"/>
</dbReference>
<gene>
    <name evidence="3" type="ORF">CfE428DRAFT_2105</name>
</gene>
<dbReference type="InterPro" id="IPR033399">
    <property type="entry name" value="TP_0789-like"/>
</dbReference>
<comment type="caution">
    <text evidence="3">The sequence shown here is derived from an EMBL/GenBank/DDBJ whole genome shotgun (WGS) entry which is preliminary data.</text>
</comment>
<dbReference type="Proteomes" id="UP000005824">
    <property type="component" value="Unassembled WGS sequence"/>
</dbReference>
<sequence precursor="true">MGMKSHIANLLAALALFAGPLLAEDAPDPHVILKTVRIAQSEQNRTLNGEIRNGGKSLPFRLVCAGSVIRYEFTNPPQVLQVKLGDKDARLEEVVDGKAAKVSPRRFDERVRDTDISYEDLSLCFLYWPNATVQGEQTMLLQKCWIIRVQPGSRGDTQYGKVDLWISKKTGALMQAEAFDAAGKLARRFKVMSGQSLGGGLWILKEMRIESFNGTSKDRNPTYLDIDKPEN</sequence>
<evidence type="ECO:0000313" key="4">
    <source>
        <dbReference type="Proteomes" id="UP000005824"/>
    </source>
</evidence>
<evidence type="ECO:0000313" key="3">
    <source>
        <dbReference type="EMBL" id="EDY20181.1"/>
    </source>
</evidence>
<feature type="chain" id="PRO_5002802949" evidence="1">
    <location>
        <begin position="24"/>
        <end position="231"/>
    </location>
</feature>
<name>B4CZL7_9BACT</name>
<feature type="signal peptide" evidence="1">
    <location>
        <begin position="1"/>
        <end position="23"/>
    </location>
</feature>
<evidence type="ECO:0000256" key="1">
    <source>
        <dbReference type="SAM" id="SignalP"/>
    </source>
</evidence>